<dbReference type="AlphaFoldDB" id="A0A5P1FID4"/>
<sequence length="85" mass="9604">MGVEESAVRGVREGEGGHEDVVARVGDDGSTRERKGAIWRSEPRGVGGGRRGKEAVVRNWELGMRRRRRRRAEKFDLDERLADSE</sequence>
<feature type="compositionally biased region" description="Basic and acidic residues" evidence="1">
    <location>
        <begin position="1"/>
        <end position="36"/>
    </location>
</feature>
<dbReference type="Proteomes" id="UP000243459">
    <property type="component" value="Chromosome 3"/>
</dbReference>
<reference evidence="3" key="1">
    <citation type="journal article" date="2017" name="Nat. Commun.">
        <title>The asparagus genome sheds light on the origin and evolution of a young Y chromosome.</title>
        <authorList>
            <person name="Harkess A."/>
            <person name="Zhou J."/>
            <person name="Xu C."/>
            <person name="Bowers J.E."/>
            <person name="Van der Hulst R."/>
            <person name="Ayyampalayam S."/>
            <person name="Mercati F."/>
            <person name="Riccardi P."/>
            <person name="McKain M.R."/>
            <person name="Kakrana A."/>
            <person name="Tang H."/>
            <person name="Ray J."/>
            <person name="Groenendijk J."/>
            <person name="Arikit S."/>
            <person name="Mathioni S.M."/>
            <person name="Nakano M."/>
            <person name="Shan H."/>
            <person name="Telgmann-Rauber A."/>
            <person name="Kanno A."/>
            <person name="Yue Z."/>
            <person name="Chen H."/>
            <person name="Li W."/>
            <person name="Chen Y."/>
            <person name="Xu X."/>
            <person name="Zhang Y."/>
            <person name="Luo S."/>
            <person name="Chen H."/>
            <person name="Gao J."/>
            <person name="Mao Z."/>
            <person name="Pires J.C."/>
            <person name="Luo M."/>
            <person name="Kudrna D."/>
            <person name="Wing R.A."/>
            <person name="Meyers B.C."/>
            <person name="Yi K."/>
            <person name="Kong H."/>
            <person name="Lavrijsen P."/>
            <person name="Sunseri F."/>
            <person name="Falavigna A."/>
            <person name="Ye Y."/>
            <person name="Leebens-Mack J.H."/>
            <person name="Chen G."/>
        </authorList>
    </citation>
    <scope>NUCLEOTIDE SEQUENCE [LARGE SCALE GENOMIC DNA]</scope>
    <source>
        <strain evidence="3">cv. DH0086</strain>
    </source>
</reference>
<evidence type="ECO:0000313" key="3">
    <source>
        <dbReference type="Proteomes" id="UP000243459"/>
    </source>
</evidence>
<name>A0A5P1FID4_ASPOF</name>
<accession>A0A5P1FID4</accession>
<evidence type="ECO:0000313" key="2">
    <source>
        <dbReference type="EMBL" id="ONK76350.1"/>
    </source>
</evidence>
<dbReference type="Gramene" id="ONK76350">
    <property type="protein sequence ID" value="ONK76350"/>
    <property type="gene ID" value="A4U43_C03F26670"/>
</dbReference>
<feature type="region of interest" description="Disordered" evidence="1">
    <location>
        <begin position="1"/>
        <end position="52"/>
    </location>
</feature>
<protein>
    <submittedName>
        <fullName evidence="2">Uncharacterized protein</fullName>
    </submittedName>
</protein>
<proteinExistence type="predicted"/>
<organism evidence="2 3">
    <name type="scientific">Asparagus officinalis</name>
    <name type="common">Garden asparagus</name>
    <dbReference type="NCBI Taxonomy" id="4686"/>
    <lineage>
        <taxon>Eukaryota</taxon>
        <taxon>Viridiplantae</taxon>
        <taxon>Streptophyta</taxon>
        <taxon>Embryophyta</taxon>
        <taxon>Tracheophyta</taxon>
        <taxon>Spermatophyta</taxon>
        <taxon>Magnoliopsida</taxon>
        <taxon>Liliopsida</taxon>
        <taxon>Asparagales</taxon>
        <taxon>Asparagaceae</taxon>
        <taxon>Asparagoideae</taxon>
        <taxon>Asparagus</taxon>
    </lineage>
</organism>
<dbReference type="EMBL" id="CM007383">
    <property type="protein sequence ID" value="ONK76350.1"/>
    <property type="molecule type" value="Genomic_DNA"/>
</dbReference>
<keyword evidence="3" id="KW-1185">Reference proteome</keyword>
<gene>
    <name evidence="2" type="ORF">A4U43_C03F26670</name>
</gene>
<evidence type="ECO:0000256" key="1">
    <source>
        <dbReference type="SAM" id="MobiDB-lite"/>
    </source>
</evidence>